<dbReference type="InterPro" id="IPR017938">
    <property type="entry name" value="Riboflavin_synthase-like_b-brl"/>
</dbReference>
<gene>
    <name evidence="18" type="ORF">F7Q99_26680</name>
</gene>
<keyword evidence="14" id="KW-0813">Transport</keyword>
<keyword evidence="5 14" id="KW-0561">Oxygen transport</keyword>
<protein>
    <recommendedName>
        <fullName evidence="3">nitric oxide dioxygenase</fullName>
        <ecNumber evidence="3">1.14.12.17</ecNumber>
    </recommendedName>
</protein>
<dbReference type="GO" id="GO:0046872">
    <property type="term" value="F:metal ion binding"/>
    <property type="evidence" value="ECO:0007669"/>
    <property type="project" value="UniProtKB-KW"/>
</dbReference>
<keyword evidence="6" id="KW-0001">2Fe-2S</keyword>
<dbReference type="InterPro" id="IPR001433">
    <property type="entry name" value="OxRdtase_FAD/NAD-bd"/>
</dbReference>
<dbReference type="Pfam" id="PF00175">
    <property type="entry name" value="NAD_binding_1"/>
    <property type="match status" value="1"/>
</dbReference>
<evidence type="ECO:0000256" key="8">
    <source>
        <dbReference type="ARBA" id="ARBA00022857"/>
    </source>
</evidence>
<dbReference type="GO" id="GO:0005344">
    <property type="term" value="F:oxygen carrier activity"/>
    <property type="evidence" value="ECO:0007669"/>
    <property type="project" value="UniProtKB-KW"/>
</dbReference>
<comment type="similarity">
    <text evidence="2">In the C-terminal section; belongs to the flavoprotein pyridine nucleotide cytochrome reductase family.</text>
</comment>
<comment type="catalytic activity">
    <reaction evidence="12">
        <text>2 nitric oxide + NADH + 2 O2 = 2 nitrate + NAD(+) + H(+)</text>
        <dbReference type="Rhea" id="RHEA:19469"/>
        <dbReference type="ChEBI" id="CHEBI:15378"/>
        <dbReference type="ChEBI" id="CHEBI:15379"/>
        <dbReference type="ChEBI" id="CHEBI:16480"/>
        <dbReference type="ChEBI" id="CHEBI:17632"/>
        <dbReference type="ChEBI" id="CHEBI:57540"/>
        <dbReference type="ChEBI" id="CHEBI:57945"/>
        <dbReference type="EC" id="1.14.12.17"/>
    </reaction>
</comment>
<dbReference type="Pfam" id="PF00970">
    <property type="entry name" value="FAD_binding_6"/>
    <property type="match status" value="1"/>
</dbReference>
<comment type="catalytic activity">
    <reaction evidence="13">
        <text>2 nitric oxide + NADPH + 2 O2 = 2 nitrate + NADP(+) + H(+)</text>
        <dbReference type="Rhea" id="RHEA:19465"/>
        <dbReference type="ChEBI" id="CHEBI:15378"/>
        <dbReference type="ChEBI" id="CHEBI:15379"/>
        <dbReference type="ChEBI" id="CHEBI:16480"/>
        <dbReference type="ChEBI" id="CHEBI:17632"/>
        <dbReference type="ChEBI" id="CHEBI:57783"/>
        <dbReference type="ChEBI" id="CHEBI:58349"/>
        <dbReference type="EC" id="1.14.12.17"/>
    </reaction>
</comment>
<dbReference type="GO" id="GO:0071500">
    <property type="term" value="P:cellular response to nitrosative stress"/>
    <property type="evidence" value="ECO:0007669"/>
    <property type="project" value="TreeGrafter"/>
</dbReference>
<dbReference type="AlphaFoldDB" id="A0A6N7L1T9"/>
<comment type="cofactor">
    <cofactor evidence="1">
        <name>heme b</name>
        <dbReference type="ChEBI" id="CHEBI:60344"/>
    </cofactor>
</comment>
<accession>A0A6N7L1T9</accession>
<dbReference type="GO" id="GO:0051537">
    <property type="term" value="F:2 iron, 2 sulfur cluster binding"/>
    <property type="evidence" value="ECO:0007669"/>
    <property type="project" value="UniProtKB-KW"/>
</dbReference>
<name>A0A6N7L1T9_9ACTN</name>
<dbReference type="Gene3D" id="2.40.30.10">
    <property type="entry name" value="Translation factors"/>
    <property type="match status" value="1"/>
</dbReference>
<comment type="caution">
    <text evidence="18">The sequence shown here is derived from an EMBL/GenBank/DDBJ whole genome shotgun (WGS) entry which is preliminary data.</text>
</comment>
<dbReference type="Proteomes" id="UP000450000">
    <property type="component" value="Unassembled WGS sequence"/>
</dbReference>
<organism evidence="18 19">
    <name type="scientific">Streptomyces kaniharaensis</name>
    <dbReference type="NCBI Taxonomy" id="212423"/>
    <lineage>
        <taxon>Bacteria</taxon>
        <taxon>Bacillati</taxon>
        <taxon>Actinomycetota</taxon>
        <taxon>Actinomycetes</taxon>
        <taxon>Kitasatosporales</taxon>
        <taxon>Streptomycetaceae</taxon>
        <taxon>Streptomyces</taxon>
    </lineage>
</organism>
<dbReference type="Gene3D" id="3.40.50.80">
    <property type="entry name" value="Nucleotide-binding domain of ferredoxin-NADP reductase (FNR) module"/>
    <property type="match status" value="1"/>
</dbReference>
<keyword evidence="11" id="KW-0520">NAD</keyword>
<evidence type="ECO:0000259" key="16">
    <source>
        <dbReference type="PROSITE" id="PS01033"/>
    </source>
</evidence>
<evidence type="ECO:0000256" key="12">
    <source>
        <dbReference type="ARBA" id="ARBA00048649"/>
    </source>
</evidence>
<dbReference type="InterPro" id="IPR012292">
    <property type="entry name" value="Globin/Proto"/>
</dbReference>
<comment type="similarity">
    <text evidence="14">Belongs to the globin family.</text>
</comment>
<evidence type="ECO:0000256" key="9">
    <source>
        <dbReference type="ARBA" id="ARBA00023004"/>
    </source>
</evidence>
<dbReference type="InterPro" id="IPR017927">
    <property type="entry name" value="FAD-bd_FR_type"/>
</dbReference>
<dbReference type="PROSITE" id="PS51384">
    <property type="entry name" value="FAD_FR"/>
    <property type="match status" value="1"/>
</dbReference>
<dbReference type="EC" id="1.14.12.17" evidence="3"/>
<dbReference type="CDD" id="cd19753">
    <property type="entry name" value="Mb-like_oxidoreductase"/>
    <property type="match status" value="1"/>
</dbReference>
<evidence type="ECO:0000256" key="3">
    <source>
        <dbReference type="ARBA" id="ARBA00012229"/>
    </source>
</evidence>
<dbReference type="PRINTS" id="PR00410">
    <property type="entry name" value="PHEHYDRXLASE"/>
</dbReference>
<dbReference type="InterPro" id="IPR009050">
    <property type="entry name" value="Globin-like_sf"/>
</dbReference>
<reference evidence="18 19" key="1">
    <citation type="submission" date="2019-09" db="EMBL/GenBank/DDBJ databases">
        <title>Genome Sequences of Streptomyces kaniharaensis ATCC 21070.</title>
        <authorList>
            <person name="Zhu W."/>
            <person name="De Crecy-Lagard V."/>
            <person name="Richards N.G."/>
        </authorList>
    </citation>
    <scope>NUCLEOTIDE SEQUENCE [LARGE SCALE GENOMIC DNA]</scope>
    <source>
        <strain evidence="18 19">SF-557</strain>
    </source>
</reference>
<evidence type="ECO:0000256" key="7">
    <source>
        <dbReference type="ARBA" id="ARBA00022723"/>
    </source>
</evidence>
<dbReference type="GO" id="GO:0008941">
    <property type="term" value="F:nitric oxide dioxygenase NAD(P)H activity"/>
    <property type="evidence" value="ECO:0007669"/>
    <property type="project" value="UniProtKB-EC"/>
</dbReference>
<dbReference type="SUPFAM" id="SSF52343">
    <property type="entry name" value="Ferredoxin reductase-like, C-terminal NADP-linked domain"/>
    <property type="match status" value="1"/>
</dbReference>
<evidence type="ECO:0000256" key="5">
    <source>
        <dbReference type="ARBA" id="ARBA00022621"/>
    </source>
</evidence>
<keyword evidence="10" id="KW-0411">Iron-sulfur</keyword>
<evidence type="ECO:0000313" key="18">
    <source>
        <dbReference type="EMBL" id="MQS15753.1"/>
    </source>
</evidence>
<feature type="compositionally biased region" description="Polar residues" evidence="15">
    <location>
        <begin position="8"/>
        <end position="29"/>
    </location>
</feature>
<evidence type="ECO:0000256" key="2">
    <source>
        <dbReference type="ARBA" id="ARBA00006401"/>
    </source>
</evidence>
<evidence type="ECO:0000259" key="17">
    <source>
        <dbReference type="PROSITE" id="PS51384"/>
    </source>
</evidence>
<dbReference type="Gene3D" id="1.10.490.10">
    <property type="entry name" value="Globins"/>
    <property type="match status" value="1"/>
</dbReference>
<keyword evidence="19" id="KW-1185">Reference proteome</keyword>
<evidence type="ECO:0000256" key="6">
    <source>
        <dbReference type="ARBA" id="ARBA00022714"/>
    </source>
</evidence>
<feature type="domain" description="Globin" evidence="16">
    <location>
        <begin position="32"/>
        <end position="166"/>
    </location>
</feature>
<evidence type="ECO:0000256" key="11">
    <source>
        <dbReference type="ARBA" id="ARBA00023027"/>
    </source>
</evidence>
<evidence type="ECO:0000313" key="19">
    <source>
        <dbReference type="Proteomes" id="UP000450000"/>
    </source>
</evidence>
<dbReference type="CDD" id="cd06187">
    <property type="entry name" value="O2ase_reductase_like"/>
    <property type="match status" value="1"/>
</dbReference>
<feature type="domain" description="FAD-binding FR-type" evidence="17">
    <location>
        <begin position="173"/>
        <end position="273"/>
    </location>
</feature>
<dbReference type="InterPro" id="IPR008333">
    <property type="entry name" value="Cbr1-like_FAD-bd_dom"/>
</dbReference>
<dbReference type="GO" id="GO:0071949">
    <property type="term" value="F:FAD binding"/>
    <property type="evidence" value="ECO:0007669"/>
    <property type="project" value="TreeGrafter"/>
</dbReference>
<dbReference type="SUPFAM" id="SSF46458">
    <property type="entry name" value="Globin-like"/>
    <property type="match status" value="1"/>
</dbReference>
<dbReference type="RefSeq" id="WP_326847135.1">
    <property type="nucleotide sequence ID" value="NZ_WBOF01000001.1"/>
</dbReference>
<dbReference type="GO" id="GO:0046210">
    <property type="term" value="P:nitric oxide catabolic process"/>
    <property type="evidence" value="ECO:0007669"/>
    <property type="project" value="TreeGrafter"/>
</dbReference>
<dbReference type="EMBL" id="WBOF01000001">
    <property type="protein sequence ID" value="MQS15753.1"/>
    <property type="molecule type" value="Genomic_DNA"/>
</dbReference>
<proteinExistence type="inferred from homology"/>
<evidence type="ECO:0000256" key="10">
    <source>
        <dbReference type="ARBA" id="ARBA00023014"/>
    </source>
</evidence>
<dbReference type="PANTHER" id="PTHR43396">
    <property type="entry name" value="FLAVOHEMOPROTEIN"/>
    <property type="match status" value="1"/>
</dbReference>
<sequence length="407" mass="44426">MKSRATHPVSNPSAPENPQDRPQPTTNGTGALLSERDIALLRASVAAVEPYAADLPAHFYATLFHRYPQVRDLFPQRMEIQHDKLVRALLLIVDLVDDPDTLVRFCSELGRDHRKFGTQSEHYAAVGECLLATLEHFAGPAWTADVAAAWTRAYTAAAQAMDGAATADAAERPAVWDARIVHHHRYGPDLAEITVRTDQPYPFTGGQFVSMETPWWPKSWRYYSPANAPRPDGTISFHVRAVPGGPVSNTLVHRAAVGDVLRLGRPLGDMALDPASTRDVVCVAGGTGIAPIRALVEQAVLDGTQRRMDVFVGARSANELHGLEDIQRLSQHHHWLTVRAAVCDADTPGAAPGLPEALTAAGPWREHEAYVSGPGPMIYSAARALYRAGMPIDRIHHDPFVRLDFAL</sequence>
<evidence type="ECO:0000256" key="15">
    <source>
        <dbReference type="SAM" id="MobiDB-lite"/>
    </source>
</evidence>
<keyword evidence="9" id="KW-0408">Iron</keyword>
<dbReference type="PANTHER" id="PTHR43396:SF3">
    <property type="entry name" value="FLAVOHEMOPROTEIN"/>
    <property type="match status" value="1"/>
</dbReference>
<dbReference type="PROSITE" id="PS01033">
    <property type="entry name" value="GLOBIN"/>
    <property type="match status" value="1"/>
</dbReference>
<evidence type="ECO:0000256" key="4">
    <source>
        <dbReference type="ARBA" id="ARBA00022617"/>
    </source>
</evidence>
<dbReference type="Pfam" id="PF00042">
    <property type="entry name" value="Globin"/>
    <property type="match status" value="1"/>
</dbReference>
<dbReference type="GO" id="GO:0019825">
    <property type="term" value="F:oxygen binding"/>
    <property type="evidence" value="ECO:0007669"/>
    <property type="project" value="InterPro"/>
</dbReference>
<evidence type="ECO:0000256" key="14">
    <source>
        <dbReference type="RuleBase" id="RU000356"/>
    </source>
</evidence>
<keyword evidence="8" id="KW-0521">NADP</keyword>
<keyword evidence="7" id="KW-0479">Metal-binding</keyword>
<feature type="region of interest" description="Disordered" evidence="15">
    <location>
        <begin position="1"/>
        <end position="30"/>
    </location>
</feature>
<dbReference type="InterPro" id="IPR039261">
    <property type="entry name" value="FNR_nucleotide-bd"/>
</dbReference>
<evidence type="ECO:0000256" key="1">
    <source>
        <dbReference type="ARBA" id="ARBA00001970"/>
    </source>
</evidence>
<keyword evidence="4 14" id="KW-0349">Heme</keyword>
<dbReference type="InterPro" id="IPR000971">
    <property type="entry name" value="Globin"/>
</dbReference>
<dbReference type="SUPFAM" id="SSF63380">
    <property type="entry name" value="Riboflavin synthase domain-like"/>
    <property type="match status" value="1"/>
</dbReference>
<dbReference type="GO" id="GO:0020037">
    <property type="term" value="F:heme binding"/>
    <property type="evidence" value="ECO:0007669"/>
    <property type="project" value="InterPro"/>
</dbReference>
<evidence type="ECO:0000256" key="13">
    <source>
        <dbReference type="ARBA" id="ARBA00049433"/>
    </source>
</evidence>